<keyword evidence="7" id="KW-1185">Reference proteome</keyword>
<dbReference type="FunCoup" id="A0A6P6YL63">
    <property type="interactions" value="380"/>
</dbReference>
<evidence type="ECO:0000256" key="2">
    <source>
        <dbReference type="ARBA" id="ARBA00022679"/>
    </source>
</evidence>
<dbReference type="PANTHER" id="PTHR21392">
    <property type="entry name" value="TRNA-URIDINE AMINOCARBOXYPROPYLTRANSFERASE 2"/>
    <property type="match status" value="1"/>
</dbReference>
<evidence type="ECO:0000256" key="3">
    <source>
        <dbReference type="ARBA" id="ARBA00022691"/>
    </source>
</evidence>
<dbReference type="RefSeq" id="XP_027205970.1">
    <property type="nucleotide sequence ID" value="XM_027350169.1"/>
</dbReference>
<dbReference type="PANTHER" id="PTHR21392:SF0">
    <property type="entry name" value="TRNA-URIDINE AMINOCARBOXYPROPYLTRANSFERASE 2"/>
    <property type="match status" value="1"/>
</dbReference>
<dbReference type="GeneID" id="113799525"/>
<sequence>MQNHNNVENDDDDDDEQFLFDMSDMLVEPPTKRSICPQCQRPQPVCFCSDIDPISQLQNHLIILQHPNELKRCLRTTKILELSIPDTNYHLFNGKRFPLKKFPQLFKLIEQRETILLYPSPMAESLGIEGIQSNDPDNRNNGFNVIILDGTWHQARVLFNCNSFLHSLRCIKLESTGRSQYVIRTQPTETCLSTVEAAAILLSRLEHDPSIHDRLTRPLRTICDYQLNKGAVTHQSKEYLITNGLYERPLNRRLKKKVNQQMDNNNPISDLKNLVHLL</sequence>
<dbReference type="OrthoDB" id="408541at2759"/>
<evidence type="ECO:0000256" key="4">
    <source>
        <dbReference type="ARBA" id="ARBA00022694"/>
    </source>
</evidence>
<dbReference type="InParanoid" id="A0A6P6YL63"/>
<name>A0A6P6YL63_DERPT</name>
<evidence type="ECO:0000256" key="5">
    <source>
        <dbReference type="ARBA" id="ARBA00034489"/>
    </source>
</evidence>
<dbReference type="GO" id="GO:0008033">
    <property type="term" value="P:tRNA processing"/>
    <property type="evidence" value="ECO:0007669"/>
    <property type="project" value="UniProtKB-KW"/>
</dbReference>
<dbReference type="EC" id="2.5.1.25" evidence="1"/>
<evidence type="ECO:0000313" key="7">
    <source>
        <dbReference type="Proteomes" id="UP000515146"/>
    </source>
</evidence>
<dbReference type="Proteomes" id="UP000515146">
    <property type="component" value="Unplaced"/>
</dbReference>
<reference evidence="8" key="1">
    <citation type="submission" date="2025-08" db="UniProtKB">
        <authorList>
            <consortium name="RefSeq"/>
        </authorList>
    </citation>
    <scope>IDENTIFICATION</scope>
    <source>
        <strain evidence="8">Airmid</strain>
    </source>
</reference>
<dbReference type="SMART" id="SM01144">
    <property type="entry name" value="DTW"/>
    <property type="match status" value="1"/>
</dbReference>
<evidence type="ECO:0000313" key="8">
    <source>
        <dbReference type="RefSeq" id="XP_027205970.1"/>
    </source>
</evidence>
<keyword evidence="2" id="KW-0808">Transferase</keyword>
<keyword evidence="4" id="KW-0819">tRNA processing</keyword>
<dbReference type="InterPro" id="IPR039262">
    <property type="entry name" value="DTWD2/TAPT"/>
</dbReference>
<dbReference type="GO" id="GO:0016432">
    <property type="term" value="F:tRNA-uridine aminocarboxypropyltransferase activity"/>
    <property type="evidence" value="ECO:0007669"/>
    <property type="project" value="UniProtKB-EC"/>
</dbReference>
<dbReference type="OMA" id="GTWRKAF"/>
<evidence type="ECO:0000256" key="6">
    <source>
        <dbReference type="ARBA" id="ARBA00048718"/>
    </source>
</evidence>
<dbReference type="InterPro" id="IPR005636">
    <property type="entry name" value="DTW"/>
</dbReference>
<comment type="catalytic activity">
    <reaction evidence="6">
        <text>a uridine in tRNA + S-adenosyl-L-methionine = a 3-[(3S)-3-amino-3-carboxypropyl]uridine in tRNA + S-methyl-5'-thioadenosine + H(+)</text>
        <dbReference type="Rhea" id="RHEA:62432"/>
        <dbReference type="Rhea" id="RHEA-COMP:13339"/>
        <dbReference type="Rhea" id="RHEA-COMP:16092"/>
        <dbReference type="ChEBI" id="CHEBI:15378"/>
        <dbReference type="ChEBI" id="CHEBI:17509"/>
        <dbReference type="ChEBI" id="CHEBI:59789"/>
        <dbReference type="ChEBI" id="CHEBI:65315"/>
        <dbReference type="ChEBI" id="CHEBI:82930"/>
        <dbReference type="EC" id="2.5.1.25"/>
    </reaction>
</comment>
<keyword evidence="3" id="KW-0949">S-adenosyl-L-methionine</keyword>
<evidence type="ECO:0000256" key="1">
    <source>
        <dbReference type="ARBA" id="ARBA00012386"/>
    </source>
</evidence>
<dbReference type="Pfam" id="PF03942">
    <property type="entry name" value="DTW"/>
    <property type="match status" value="1"/>
</dbReference>
<organism evidence="7 8">
    <name type="scientific">Dermatophagoides pteronyssinus</name>
    <name type="common">European house dust mite</name>
    <dbReference type="NCBI Taxonomy" id="6956"/>
    <lineage>
        <taxon>Eukaryota</taxon>
        <taxon>Metazoa</taxon>
        <taxon>Ecdysozoa</taxon>
        <taxon>Arthropoda</taxon>
        <taxon>Chelicerata</taxon>
        <taxon>Arachnida</taxon>
        <taxon>Acari</taxon>
        <taxon>Acariformes</taxon>
        <taxon>Sarcoptiformes</taxon>
        <taxon>Astigmata</taxon>
        <taxon>Psoroptidia</taxon>
        <taxon>Analgoidea</taxon>
        <taxon>Pyroglyphidae</taxon>
        <taxon>Dermatophagoidinae</taxon>
        <taxon>Dermatophagoides</taxon>
    </lineage>
</organism>
<comment type="similarity">
    <text evidence="5">Belongs to the TDD superfamily. DTWD2 family.</text>
</comment>
<protein>
    <recommendedName>
        <fullName evidence="1">tRNA-uridine aminocarboxypropyltransferase</fullName>
        <ecNumber evidence="1">2.5.1.25</ecNumber>
    </recommendedName>
</protein>
<dbReference type="AlphaFoldDB" id="A0A6P6YL63"/>
<accession>A0A6P6YL63</accession>
<proteinExistence type="inferred from homology"/>
<gene>
    <name evidence="8" type="primary">LOC113799525</name>
</gene>
<dbReference type="KEGG" id="dpte:113799525"/>
<dbReference type="CTD" id="285605"/>